<feature type="domain" description="Bacterial repeat" evidence="3">
    <location>
        <begin position="694"/>
        <end position="766"/>
    </location>
</feature>
<keyword evidence="2" id="KW-0677">Repeat</keyword>
<feature type="domain" description="Bacterial repeat" evidence="3">
    <location>
        <begin position="549"/>
        <end position="617"/>
    </location>
</feature>
<evidence type="ECO:0000256" key="1">
    <source>
        <dbReference type="ARBA" id="ARBA00022441"/>
    </source>
</evidence>
<gene>
    <name evidence="4" type="ORF">KP005_13425</name>
</gene>
<feature type="domain" description="Bacterial repeat" evidence="3">
    <location>
        <begin position="1830"/>
        <end position="1900"/>
    </location>
</feature>
<feature type="domain" description="Bacterial repeat" evidence="3">
    <location>
        <begin position="1446"/>
        <end position="1517"/>
    </location>
</feature>
<dbReference type="Pfam" id="PF18998">
    <property type="entry name" value="Flg_new_2"/>
    <property type="match status" value="13"/>
</dbReference>
<proteinExistence type="predicted"/>
<dbReference type="Pfam" id="PF01344">
    <property type="entry name" value="Kelch_1"/>
    <property type="match status" value="2"/>
</dbReference>
<protein>
    <recommendedName>
        <fullName evidence="3">Bacterial repeat domain-containing protein</fullName>
    </recommendedName>
</protein>
<organism evidence="4 5">
    <name type="scientific">Geomonas diazotrophica</name>
    <dbReference type="NCBI Taxonomy" id="2843197"/>
    <lineage>
        <taxon>Bacteria</taxon>
        <taxon>Pseudomonadati</taxon>
        <taxon>Thermodesulfobacteriota</taxon>
        <taxon>Desulfuromonadia</taxon>
        <taxon>Geobacterales</taxon>
        <taxon>Geobacteraceae</taxon>
        <taxon>Geomonas</taxon>
    </lineage>
</organism>
<feature type="domain" description="Bacterial repeat" evidence="3">
    <location>
        <begin position="1982"/>
        <end position="2055"/>
    </location>
</feature>
<dbReference type="PANTHER" id="PTHR46344:SF27">
    <property type="entry name" value="KELCH REPEAT SUPERFAMILY PROTEIN"/>
    <property type="match status" value="1"/>
</dbReference>
<dbReference type="Proteomes" id="UP000683493">
    <property type="component" value="Chromosome"/>
</dbReference>
<name>A0ABX8JF51_9BACT</name>
<evidence type="ECO:0000256" key="2">
    <source>
        <dbReference type="ARBA" id="ARBA00022737"/>
    </source>
</evidence>
<dbReference type="PANTHER" id="PTHR46344">
    <property type="entry name" value="OS02G0202900 PROTEIN"/>
    <property type="match status" value="1"/>
</dbReference>
<dbReference type="SMART" id="SM00612">
    <property type="entry name" value="Kelch"/>
    <property type="match status" value="6"/>
</dbReference>
<evidence type="ECO:0000313" key="5">
    <source>
        <dbReference type="Proteomes" id="UP000683493"/>
    </source>
</evidence>
<sequence length="2282" mass="232577">MGISRWRWYGRVADWHRLLFNLLFFVLCGAILTAQPALAQNFTYQAEMGAMRYGHSVTLLPSGKVLIAGGYNDTSCLNSADIYDPKTGAISKARPMLFPRKDHSATLMANGKVLIVGGRNGLETVKAAEIFDPATGVFNKTKGTPIDRIGHSSTLLPSGKVLISGGTTGNAPATTAEIYDPKADSFVTLPSKSAARMNQNAILLQNGKVLITGGLQDDVYVATAEIFDPTTGKFAVTGSMTTPRSAHSATLLADGKVLIVGGRNGSNILQTAEIFDPATGSFTAVSALGSGRSDCTSTLLPNGTVLVAGGRDEKGYLSSAEVFDPASGVFVPTVNMTSVRDVHSAILLQNGTVLITGGWNGLSAASSAEIFNPELPKKTYKLLLNMVGNEDVTVGFSPGEKCSGTCNQWFPAGTMVNLSPVLSENSQFLGWSGCDSTSGTVCSVAMNDNRLVKLKSTGVTASGSANQVAITATAGPHGAISPAGITMVDRFGNLTYTITADTGYHIEDVLVDGSNDLGAIDTFTFTNVKESHTISATFALDGAFTITAGVTDPATGSISPSGPVSVKTGNSQSFTATPAAGYAIQDLIVDNTSVGAVTDYTFTDVTANHSITASFARSVFTITATAGPDGTITPEGPSSVTSGSNQSYIITAAANYQVKDVVVDGTSVGAVTSYTFSNVTANHTIAATFTPIVYTVTASAGANGSITPEGATGVKSGTDQSYAITPALNYKVADVVVDGVSAGAVTSYTFFSVNANHTIAATFTPIVYTIVATEGPNGSISPAGTTSVNSGTSRSYTITAAPNYKVAEVVVDGVSVGAVTSYSFENITANHSIAATFTPIIYNITATAGANGSITPAGTTQVNSGSSQSYTISAAANYQVANVVADGVSLGSVSTYSFTNVTANHTIAATFAPIVYTITASAGPNGTVDPAGALGVNAGSDQSYTITAAANFKVADVLVDGASVGPVTSYSFTNVSAGHTLSATFTPIVYTITATAGVNGTIDPAGASSVNSGTTKAYTILADAHYRIADVQVDGVSVGAVSSYSFENITANHTIAATFTPIVYTVTASAGANGTIDPVGPREVNSGTSAVYAITPLPNYKIADVVVDGNSVGATTSYTFSNITGDHTIAATFAPIIYTITATADANGSVTPAGSTDVISGSTHSYAITPSPNYKVANVLVDGSSVGAVTSYTFVNVTGNHTISATFTPIIYQISASAGANGSITPVGATSIASGSSITYTITPSTGSTATDSYKVAAVLVDGKSVGALRSYTLANVTADHTITAAFTPLEASLDYFIVTATAGFGGSISSAGDSVLYPHENSPVYSIAAAQGYDIAQVTVDGVAMGPITSYAFADVTANHTITASFTLKTYAVIATAGANGSVTPAGTSEVPYGGSVTYTITPAAGYRIADVQLDGKSLGAVPSYTVSNVTADHSLTAAFVPITYRISASAGANGSITPVGESILNSGASITYTITPIGLYRIADVQVDGVSAGKLSSYTFTSVSADHTITASFEPLVAGVDYFAITATTTTSGGNITPAGTTNVLKGANSPVYTVTPDTGYVIVSIGDNGVQIAKRPAAPYTYTFTNVLKAHTLTASFQLATFTLTPIATGNGTISPAYPVSPTYGSSYYFRFTPAAGYHIGDVLLDGTSLGPVDGYNFTNITANHTIEARFEANAAITISASAGPNGSISPAGDSSVLSGSNVTYTMTPAPGYRVADVVVDGVSKGALTSYTFTKVSAVNHTIAVSFTLNVYTITAAAGANGAITPSGVTTNIAPEASLTYTFTPALGYKVASIVVDGSSKGAADSYTFTNIMADHTISVSFTQITYTITQSAGEGGVNYPNTPAYIGYGGNATYTIQPSPGYHVTDVLVDGVSVGAVSTYTFTNVTADHTIQSVFGLNPTVTITATAGDNGTISPAGAVPVVSGKSITFTFTPAAAYRVADVVVDNVSKGPLSSYTFTNVSAQDHTITVSFTFDSYIISTNAGAGGTISPSANVAVAKGGDSPMYTVTPNPGYLIVSVGDNGRQLAKEPTAPYTYTFTNVTANHVLSAAFRLQTFTITPIVGANGSMSPAYAVYPTYGASQYCTVTANPGYHVKDVLIDGTSVGPVTSYNFTNINANHTIESIFEANPAVTVTASAGAGGTITPSGAISALTGTSPTFTFTPDSGYRIAAVTVDGNSVGTPSSYTFSKIAANHDIAVTFTENTYTINAITEPNGTITPAGKTIANGGDSITYTITPDPGYKVLNVEVDGVFQGALTSYTFSNISANHTIDPSFALITP</sequence>
<feature type="domain" description="Bacterial repeat" evidence="3">
    <location>
        <begin position="842"/>
        <end position="914"/>
    </location>
</feature>
<keyword evidence="5" id="KW-1185">Reference proteome</keyword>
<accession>A0ABX8JF51</accession>
<evidence type="ECO:0000259" key="3">
    <source>
        <dbReference type="Pfam" id="PF18998"/>
    </source>
</evidence>
<feature type="domain" description="Bacterial repeat" evidence="3">
    <location>
        <begin position="1681"/>
        <end position="1751"/>
    </location>
</feature>
<feature type="domain" description="Bacterial repeat" evidence="3">
    <location>
        <begin position="1905"/>
        <end position="1976"/>
    </location>
</feature>
<dbReference type="EMBL" id="CP076724">
    <property type="protein sequence ID" value="QWV96373.1"/>
    <property type="molecule type" value="Genomic_DNA"/>
</dbReference>
<feature type="domain" description="Bacterial repeat" evidence="3">
    <location>
        <begin position="2134"/>
        <end position="2206"/>
    </location>
</feature>
<feature type="domain" description="Bacterial repeat" evidence="3">
    <location>
        <begin position="2208"/>
        <end position="2278"/>
    </location>
</feature>
<dbReference type="InterPro" id="IPR044060">
    <property type="entry name" value="Bacterial_rp_domain"/>
</dbReference>
<keyword evidence="1" id="KW-0880">Kelch repeat</keyword>
<feature type="domain" description="Bacterial repeat" evidence="3">
    <location>
        <begin position="1372"/>
        <end position="1444"/>
    </location>
</feature>
<dbReference type="InterPro" id="IPR006652">
    <property type="entry name" value="Kelch_1"/>
</dbReference>
<feature type="domain" description="Bacterial repeat" evidence="3">
    <location>
        <begin position="1138"/>
        <end position="1210"/>
    </location>
</feature>
<evidence type="ECO:0000313" key="4">
    <source>
        <dbReference type="EMBL" id="QWV96373.1"/>
    </source>
</evidence>
<reference evidence="4 5" key="1">
    <citation type="submission" date="2021-06" db="EMBL/GenBank/DDBJ databases">
        <title>Gemonas diversity in paddy soil.</title>
        <authorList>
            <person name="Liu G."/>
        </authorList>
    </citation>
    <scope>NUCLEOTIDE SEQUENCE [LARGE SCALE GENOMIC DNA]</scope>
    <source>
        <strain evidence="4 5">RG29</strain>
    </source>
</reference>
<feature type="domain" description="Bacterial repeat" evidence="3">
    <location>
        <begin position="1064"/>
        <end position="1136"/>
    </location>
</feature>